<keyword evidence="2" id="KW-0808">Transferase</keyword>
<dbReference type="EMBL" id="MAQB02000001">
    <property type="protein sequence ID" value="OFJ48353.1"/>
    <property type="molecule type" value="Genomic_DNA"/>
</dbReference>
<dbReference type="GO" id="GO:0032259">
    <property type="term" value="P:methylation"/>
    <property type="evidence" value="ECO:0007669"/>
    <property type="project" value="UniProtKB-KW"/>
</dbReference>
<evidence type="ECO:0000259" key="1">
    <source>
        <dbReference type="Pfam" id="PF08241"/>
    </source>
</evidence>
<dbReference type="PANTHER" id="PTHR42912:SF93">
    <property type="entry name" value="N6-ADENOSINE-METHYLTRANSFERASE TMT1A"/>
    <property type="match status" value="1"/>
</dbReference>
<evidence type="ECO:0000313" key="2">
    <source>
        <dbReference type="EMBL" id="OFJ48353.1"/>
    </source>
</evidence>
<dbReference type="InterPro" id="IPR029063">
    <property type="entry name" value="SAM-dependent_MTases_sf"/>
</dbReference>
<name>A0A1E8PQ04_9BURK</name>
<dbReference type="Pfam" id="PF08241">
    <property type="entry name" value="Methyltransf_11"/>
    <property type="match status" value="1"/>
</dbReference>
<accession>A0A1E8PQ04</accession>
<organism evidence="2 3">
    <name type="scientific">Janthinobacterium lividum</name>
    <dbReference type="NCBI Taxonomy" id="29581"/>
    <lineage>
        <taxon>Bacteria</taxon>
        <taxon>Pseudomonadati</taxon>
        <taxon>Pseudomonadota</taxon>
        <taxon>Betaproteobacteria</taxon>
        <taxon>Burkholderiales</taxon>
        <taxon>Oxalobacteraceae</taxon>
        <taxon>Janthinobacterium</taxon>
    </lineage>
</organism>
<dbReference type="InterPro" id="IPR013216">
    <property type="entry name" value="Methyltransf_11"/>
</dbReference>
<gene>
    <name evidence="2" type="ORF">BA896_004705</name>
</gene>
<comment type="caution">
    <text evidence="2">The sequence shown here is derived from an EMBL/GenBank/DDBJ whole genome shotgun (WGS) entry which is preliminary data.</text>
</comment>
<keyword evidence="2" id="KW-0489">Methyltransferase</keyword>
<evidence type="ECO:0000313" key="3">
    <source>
        <dbReference type="Proteomes" id="UP000092634"/>
    </source>
</evidence>
<dbReference type="Proteomes" id="UP000092634">
    <property type="component" value="Unassembled WGS sequence"/>
</dbReference>
<dbReference type="SUPFAM" id="SSF53335">
    <property type="entry name" value="S-adenosyl-L-methionine-dependent methyltransferases"/>
    <property type="match status" value="1"/>
</dbReference>
<dbReference type="AlphaFoldDB" id="A0A1E8PQ04"/>
<sequence length="258" mass="28521">MQQHDVVTEQFGKTAHAYLSSAMFAQGADLVLLQECARRHGKQGKPQVLDLGCGTGHASFAVAPVAASVVAYDLAQPMLDEVEHAKAQRGLHNISTQQGDVTRLPFADASFDMLVTRFCAHHWSDVAGALAEAWRVLRPNGTLLVIDSVAPKTALYDNTLQAVGMLRDASHVRHYRTCEWGAMFDNAGFTHSLRSVWKLPMQFDAWVARMRTPAERVAAIRKLFDGAPEEARRYFALQDDYSFSIDAAMFEATKPSVQ</sequence>
<dbReference type="Gene3D" id="3.40.50.150">
    <property type="entry name" value="Vaccinia Virus protein VP39"/>
    <property type="match status" value="1"/>
</dbReference>
<dbReference type="CDD" id="cd02440">
    <property type="entry name" value="AdoMet_MTases"/>
    <property type="match status" value="1"/>
</dbReference>
<dbReference type="InterPro" id="IPR050508">
    <property type="entry name" value="Methyltransf_Superfamily"/>
</dbReference>
<protein>
    <submittedName>
        <fullName evidence="2">SAM-dependent methyltransferase</fullName>
    </submittedName>
</protein>
<proteinExistence type="predicted"/>
<dbReference type="GO" id="GO:0008757">
    <property type="term" value="F:S-adenosylmethionine-dependent methyltransferase activity"/>
    <property type="evidence" value="ECO:0007669"/>
    <property type="project" value="InterPro"/>
</dbReference>
<dbReference type="PANTHER" id="PTHR42912">
    <property type="entry name" value="METHYLTRANSFERASE"/>
    <property type="match status" value="1"/>
</dbReference>
<feature type="domain" description="Methyltransferase type 11" evidence="1">
    <location>
        <begin position="49"/>
        <end position="144"/>
    </location>
</feature>
<reference evidence="2 3" key="1">
    <citation type="submission" date="2016-10" db="EMBL/GenBank/DDBJ databases">
        <title>Updated version of Genome Assembly of Janthinobacterium lividum ERGS5:01.</title>
        <authorList>
            <person name="Kumar R."/>
            <person name="Acharya V."/>
            <person name="Singh D."/>
        </authorList>
    </citation>
    <scope>NUCLEOTIDE SEQUENCE [LARGE SCALE GENOMIC DNA]</scope>
    <source>
        <strain evidence="2 3">ERGS5:01</strain>
    </source>
</reference>